<name>A0A1T0B6W8_9PAST</name>
<evidence type="ECO:0000313" key="1">
    <source>
        <dbReference type="EMBL" id="OOS05834.1"/>
    </source>
</evidence>
<proteinExistence type="predicted"/>
<dbReference type="OrthoDB" id="6592844at2"/>
<evidence type="ECO:0000313" key="2">
    <source>
        <dbReference type="Proteomes" id="UP000190023"/>
    </source>
</evidence>
<protein>
    <recommendedName>
        <fullName evidence="3">Phage tail protein</fullName>
    </recommendedName>
</protein>
<dbReference type="EMBL" id="MUYB01000012">
    <property type="protein sequence ID" value="OOS05834.1"/>
    <property type="molecule type" value="Genomic_DNA"/>
</dbReference>
<dbReference type="InterPro" id="IPR018755">
    <property type="entry name" value="Phage_Mu_Gp48"/>
</dbReference>
<organism evidence="1 2">
    <name type="scientific">[Haemophilus] felis</name>
    <dbReference type="NCBI Taxonomy" id="123822"/>
    <lineage>
        <taxon>Bacteria</taxon>
        <taxon>Pseudomonadati</taxon>
        <taxon>Pseudomonadota</taxon>
        <taxon>Gammaproteobacteria</taxon>
        <taxon>Pasteurellales</taxon>
        <taxon>Pasteurellaceae</taxon>
    </lineage>
</organism>
<dbReference type="AlphaFoldDB" id="A0A1T0B6W8"/>
<dbReference type="Proteomes" id="UP000190023">
    <property type="component" value="Unassembled WGS sequence"/>
</dbReference>
<comment type="caution">
    <text evidence="1">The sequence shown here is derived from an EMBL/GenBank/DDBJ whole genome shotgun (WGS) entry which is preliminary data.</text>
</comment>
<reference evidence="1 2" key="1">
    <citation type="submission" date="2017-02" db="EMBL/GenBank/DDBJ databases">
        <title>Draft genome sequence of Haemophilus felis CCUG 31170 type strain.</title>
        <authorList>
            <person name="Engstrom-Jakobsson H."/>
            <person name="Salva-Serra F."/>
            <person name="Thorell K."/>
            <person name="Gonzales-Siles L."/>
            <person name="Karlsson R."/>
            <person name="Boulund F."/>
            <person name="Engstrand L."/>
            <person name="Kristiansson E."/>
            <person name="Moore E."/>
        </authorList>
    </citation>
    <scope>NUCLEOTIDE SEQUENCE [LARGE SCALE GENOMIC DNA]</scope>
    <source>
        <strain evidence="1 2">CCUG 31170</strain>
    </source>
</reference>
<dbReference type="STRING" id="123822.B0188_03405"/>
<keyword evidence="2" id="KW-1185">Reference proteome</keyword>
<dbReference type="Pfam" id="PF10076">
    <property type="entry name" value="Phage_Mu_Gp48"/>
    <property type="match status" value="1"/>
</dbReference>
<evidence type="ECO:0008006" key="3">
    <source>
        <dbReference type="Google" id="ProtNLM"/>
    </source>
</evidence>
<gene>
    <name evidence="1" type="ORF">B0188_03405</name>
</gene>
<accession>A0A1T0B6W8</accession>
<sequence>MAIKREDYLLAALKLLPQGRAWQRSLDGNLAKVLAVHCEELARVNVTAHQLMDERFPVRAKLLLEDWEGYFGLPECGRKIEGKSLEQRQQQVQEKEDEVGSNSKLFLEDVAKRAGFKVRVVNHFPHHCLRDCTYPLYEQANAWRIFIYTPAMSPVRYATCLDDVRKHLVLFERNKELECLLNRYAYAHLELVFIYEEDSK</sequence>